<reference evidence="4" key="1">
    <citation type="submission" date="2021-01" db="UniProtKB">
        <authorList>
            <consortium name="EnsemblMetazoa"/>
        </authorList>
    </citation>
    <scope>IDENTIFICATION</scope>
</reference>
<dbReference type="InterPro" id="IPR027417">
    <property type="entry name" value="P-loop_NTPase"/>
</dbReference>
<dbReference type="AlphaFoldDB" id="A0A7M5V858"/>
<dbReference type="Gene3D" id="3.40.50.300">
    <property type="entry name" value="P-loop containing nucleotide triphosphate hydrolases"/>
    <property type="match status" value="1"/>
</dbReference>
<evidence type="ECO:0000259" key="3">
    <source>
        <dbReference type="Pfam" id="PF05729"/>
    </source>
</evidence>
<feature type="domain" description="NACHT" evidence="3">
    <location>
        <begin position="3"/>
        <end position="151"/>
    </location>
</feature>
<dbReference type="OrthoDB" id="5962656at2759"/>
<dbReference type="Proteomes" id="UP000594262">
    <property type="component" value="Unplaced"/>
</dbReference>
<organism evidence="4 5">
    <name type="scientific">Clytia hemisphaerica</name>
    <dbReference type="NCBI Taxonomy" id="252671"/>
    <lineage>
        <taxon>Eukaryota</taxon>
        <taxon>Metazoa</taxon>
        <taxon>Cnidaria</taxon>
        <taxon>Hydrozoa</taxon>
        <taxon>Hydroidolina</taxon>
        <taxon>Leptothecata</taxon>
        <taxon>Obeliida</taxon>
        <taxon>Clytiidae</taxon>
        <taxon>Clytia</taxon>
    </lineage>
</organism>
<dbReference type="InterPro" id="IPR007111">
    <property type="entry name" value="NACHT_NTPase"/>
</dbReference>
<evidence type="ECO:0000256" key="2">
    <source>
        <dbReference type="ARBA" id="ARBA00022737"/>
    </source>
</evidence>
<accession>A0A7M5V858</accession>
<dbReference type="InterPro" id="IPR051261">
    <property type="entry name" value="NLR"/>
</dbReference>
<dbReference type="PANTHER" id="PTHR24106">
    <property type="entry name" value="NACHT, LRR AND CARD DOMAINS-CONTAINING"/>
    <property type="match status" value="1"/>
</dbReference>
<protein>
    <recommendedName>
        <fullName evidence="3">NACHT domain-containing protein</fullName>
    </recommendedName>
</protein>
<dbReference type="EnsemblMetazoa" id="CLYHEMT009213.1">
    <property type="protein sequence ID" value="CLYHEMP009213.1"/>
    <property type="gene ID" value="CLYHEMG009213"/>
</dbReference>
<name>A0A7M5V858_9CNID</name>
<evidence type="ECO:0000313" key="4">
    <source>
        <dbReference type="EnsemblMetazoa" id="CLYHEMP009213.1"/>
    </source>
</evidence>
<evidence type="ECO:0000256" key="1">
    <source>
        <dbReference type="ARBA" id="ARBA00022614"/>
    </source>
</evidence>
<evidence type="ECO:0000313" key="5">
    <source>
        <dbReference type="Proteomes" id="UP000594262"/>
    </source>
</evidence>
<keyword evidence="2" id="KW-0677">Repeat</keyword>
<dbReference type="Pfam" id="PF05729">
    <property type="entry name" value="NACHT"/>
    <property type="match status" value="1"/>
</dbReference>
<proteinExistence type="predicted"/>
<keyword evidence="1" id="KW-0433">Leucine-rich repeat</keyword>
<keyword evidence="5" id="KW-1185">Reference proteome</keyword>
<sequence length="602" mass="70075">MFTFKWAKEELKTDIKVDFLFKFTCRELNNLSSKFSNLEELFKLNVKYKDIFRDITFDDLMEISDRVLVVIDGVDELKDIYLMGNPSCKNQLILDLIDPKAIWLPNHKSIVCGRPKACELVKRQFKCYHKTIEVCGFSEENVNNYIKKFFGEHYEQKGVAVQKLIESSYNLRSLSRVPVFLWVICNIYKEDKITAPINTYTELCFYSCLILLKKHFGEKSKNFTKLMDVVLDQDIMQVLHSIVVLSVKTYMDNKVVFTEDDIKSLNYSYHLEETGFITKYEGTNDIEPNYQFRHLVLQEFLCSLYICITKGISSYYLSNRELSSCKPTILGIHRLLRMKDNNLFLKFYDSLTKINESHSSYLSKMSRPFNILWFNRFVMKNTLEVPDQMIKGEKLVISTFNPVCSEFLAFYKESNIHELNVPTITSVDILLLSSYKDYKNIGNLIKDLGINNNITIQEGFHPNYIAIDNLSFAQLALGKEYDVKIFPIYDSSNVRERASNVRERVFYERSKATLILDVEARNAPILTSEGLPYGTNRYLRGEIVKNARNVYLDYDGLGNIRTLRTISAIIEVLAKEYSCRKILISSRVYEMCNESIDESARS</sequence>